<keyword evidence="4" id="KW-0067">ATP-binding</keyword>
<evidence type="ECO:0000313" key="12">
    <source>
        <dbReference type="Proteomes" id="UP000319213"/>
    </source>
</evidence>
<evidence type="ECO:0000259" key="10">
    <source>
        <dbReference type="PROSITE" id="PS50929"/>
    </source>
</evidence>
<dbReference type="AlphaFoldDB" id="A0A543IUV2"/>
<dbReference type="RefSeq" id="WP_211350169.1">
    <property type="nucleotide sequence ID" value="NZ_BMPV01000006.1"/>
</dbReference>
<accession>A0A543IUV2</accession>
<dbReference type="GO" id="GO:0016887">
    <property type="term" value="F:ATP hydrolysis activity"/>
    <property type="evidence" value="ECO:0007669"/>
    <property type="project" value="InterPro"/>
</dbReference>
<dbReference type="PANTHER" id="PTHR24221:SF654">
    <property type="entry name" value="ATP-BINDING CASSETTE SUB-FAMILY B MEMBER 6"/>
    <property type="match status" value="1"/>
</dbReference>
<dbReference type="Gene3D" id="1.20.1560.10">
    <property type="entry name" value="ABC transporter type 1, transmembrane domain"/>
    <property type="match status" value="1"/>
</dbReference>
<dbReference type="InterPro" id="IPR036640">
    <property type="entry name" value="ABC1_TM_sf"/>
</dbReference>
<keyword evidence="3" id="KW-0547">Nucleotide-binding</keyword>
<comment type="caution">
    <text evidence="11">The sequence shown here is derived from an EMBL/GenBank/DDBJ whole genome shotgun (WGS) entry which is preliminary data.</text>
</comment>
<evidence type="ECO:0000256" key="1">
    <source>
        <dbReference type="ARBA" id="ARBA00004651"/>
    </source>
</evidence>
<feature type="domain" description="ABC transmembrane type-1" evidence="10">
    <location>
        <begin position="33"/>
        <end position="312"/>
    </location>
</feature>
<dbReference type="Pfam" id="PF00005">
    <property type="entry name" value="ABC_tran"/>
    <property type="match status" value="1"/>
</dbReference>
<keyword evidence="5 8" id="KW-1133">Transmembrane helix</keyword>
<evidence type="ECO:0000256" key="2">
    <source>
        <dbReference type="ARBA" id="ARBA00022692"/>
    </source>
</evidence>
<evidence type="ECO:0000313" key="11">
    <source>
        <dbReference type="EMBL" id="TQM74366.1"/>
    </source>
</evidence>
<feature type="transmembrane region" description="Helical" evidence="8">
    <location>
        <begin position="289"/>
        <end position="310"/>
    </location>
</feature>
<dbReference type="SMART" id="SM00382">
    <property type="entry name" value="AAA"/>
    <property type="match status" value="1"/>
</dbReference>
<dbReference type="EMBL" id="VFPQ01000001">
    <property type="protein sequence ID" value="TQM74366.1"/>
    <property type="molecule type" value="Genomic_DNA"/>
</dbReference>
<dbReference type="Pfam" id="PF00664">
    <property type="entry name" value="ABC_membrane"/>
    <property type="match status" value="1"/>
</dbReference>
<proteinExistence type="predicted"/>
<feature type="transmembrane region" description="Helical" evidence="8">
    <location>
        <begin position="29"/>
        <end position="54"/>
    </location>
</feature>
<dbReference type="PROSITE" id="PS50929">
    <property type="entry name" value="ABC_TM1F"/>
    <property type="match status" value="1"/>
</dbReference>
<dbReference type="SUPFAM" id="SSF52540">
    <property type="entry name" value="P-loop containing nucleoside triphosphate hydrolases"/>
    <property type="match status" value="1"/>
</dbReference>
<keyword evidence="12" id="KW-1185">Reference proteome</keyword>
<evidence type="ECO:0000256" key="7">
    <source>
        <dbReference type="SAM" id="MobiDB-lite"/>
    </source>
</evidence>
<organism evidence="11 12">
    <name type="scientific">Thermopolyspora flexuosa</name>
    <dbReference type="NCBI Taxonomy" id="103836"/>
    <lineage>
        <taxon>Bacteria</taxon>
        <taxon>Bacillati</taxon>
        <taxon>Actinomycetota</taxon>
        <taxon>Actinomycetes</taxon>
        <taxon>Streptosporangiales</taxon>
        <taxon>Streptosporangiaceae</taxon>
        <taxon>Thermopolyspora</taxon>
    </lineage>
</organism>
<sequence>MRVVNDANLDERLPGGELKIMRALFAGKAAHAVAIGALAVLSTAGTLALPLVVARLLEAVQENRGIAGPAMIMVAVGLGAAVAGTLATYLLSRLAERLICRLRIQTMRKSLALRLSDARREGSGNLATRLAADVFQLKGAIDIGPIQLPMALVTLAGTLVIMGFLDWVLLLITLGGFLTALWIVALVVVGLRRKFQALQVNLGELVERFVGVMDALPIIKAYRAEDRVARDLAGRAEHLARLGVQTARMESLMVPAINLGQHIALLTVLIGGGARLLAGHLTLADFVAFLLYLLQLTAPLIMVASGASNIQAGMTARRRFNDLFALPSEDDGTAGAAGPDAASRGWHPDPTAPAVRFERVSFSYGDEPVLRDVSLTVPAVGLTAMVGPSGAGKSTVLALVERFVTPGEGRVEVFGRDAAGLTSAELRGRIAYVDQSFTLLRDTVRANLTLGHDGPVPDEALLHALRKVGLEEEVLRLPDGLDTVIGGENDLSGGQRQRLALARAILADTPLVLLDEPTSQLDSVNEVRLRQVVDDLARDRAVLVVAHRLSTVQHAGQVIVLDRGRVLAAGTHDELLSGCAAYAELVNGQLLGSAEAVLTAGEGPETESAGAHEAGRPAVARQGV</sequence>
<dbReference type="GO" id="GO:0140359">
    <property type="term" value="F:ABC-type transporter activity"/>
    <property type="evidence" value="ECO:0007669"/>
    <property type="project" value="InterPro"/>
</dbReference>
<dbReference type="Gene3D" id="3.40.50.300">
    <property type="entry name" value="P-loop containing nucleotide triphosphate hydrolases"/>
    <property type="match status" value="1"/>
</dbReference>
<dbReference type="InterPro" id="IPR003439">
    <property type="entry name" value="ABC_transporter-like_ATP-bd"/>
</dbReference>
<protein>
    <submittedName>
        <fullName evidence="11">ABC-type multidrug transport system fused ATPase/permease subunit</fullName>
    </submittedName>
</protein>
<dbReference type="GO" id="GO:0005524">
    <property type="term" value="F:ATP binding"/>
    <property type="evidence" value="ECO:0007669"/>
    <property type="project" value="UniProtKB-KW"/>
</dbReference>
<dbReference type="InterPro" id="IPR017871">
    <property type="entry name" value="ABC_transporter-like_CS"/>
</dbReference>
<feature type="transmembrane region" description="Helical" evidence="8">
    <location>
        <begin position="171"/>
        <end position="191"/>
    </location>
</feature>
<dbReference type="InterPro" id="IPR027417">
    <property type="entry name" value="P-loop_NTPase"/>
</dbReference>
<dbReference type="PANTHER" id="PTHR24221">
    <property type="entry name" value="ATP-BINDING CASSETTE SUB-FAMILY B"/>
    <property type="match status" value="1"/>
</dbReference>
<feature type="transmembrane region" description="Helical" evidence="8">
    <location>
        <begin position="66"/>
        <end position="91"/>
    </location>
</feature>
<gene>
    <name evidence="11" type="ORF">FHX40_1036</name>
</gene>
<dbReference type="InterPro" id="IPR039421">
    <property type="entry name" value="Type_1_exporter"/>
</dbReference>
<feature type="transmembrane region" description="Helical" evidence="8">
    <location>
        <begin position="146"/>
        <end position="165"/>
    </location>
</feature>
<dbReference type="PROSITE" id="PS50893">
    <property type="entry name" value="ABC_TRANSPORTER_2"/>
    <property type="match status" value="1"/>
</dbReference>
<evidence type="ECO:0000256" key="5">
    <source>
        <dbReference type="ARBA" id="ARBA00022989"/>
    </source>
</evidence>
<dbReference type="InterPro" id="IPR011527">
    <property type="entry name" value="ABC1_TM_dom"/>
</dbReference>
<feature type="region of interest" description="Disordered" evidence="7">
    <location>
        <begin position="602"/>
        <end position="624"/>
    </location>
</feature>
<dbReference type="PROSITE" id="PS00211">
    <property type="entry name" value="ABC_TRANSPORTER_1"/>
    <property type="match status" value="1"/>
</dbReference>
<evidence type="ECO:0000256" key="3">
    <source>
        <dbReference type="ARBA" id="ARBA00022741"/>
    </source>
</evidence>
<dbReference type="GO" id="GO:0034040">
    <property type="term" value="F:ATPase-coupled lipid transmembrane transporter activity"/>
    <property type="evidence" value="ECO:0007669"/>
    <property type="project" value="TreeGrafter"/>
</dbReference>
<feature type="transmembrane region" description="Helical" evidence="8">
    <location>
        <begin position="263"/>
        <end position="283"/>
    </location>
</feature>
<dbReference type="SUPFAM" id="SSF90123">
    <property type="entry name" value="ABC transporter transmembrane region"/>
    <property type="match status" value="1"/>
</dbReference>
<dbReference type="CDD" id="cd18551">
    <property type="entry name" value="ABC_6TM_LmrA_like"/>
    <property type="match status" value="1"/>
</dbReference>
<dbReference type="GO" id="GO:0005886">
    <property type="term" value="C:plasma membrane"/>
    <property type="evidence" value="ECO:0007669"/>
    <property type="project" value="UniProtKB-SubCell"/>
</dbReference>
<reference evidence="11 12" key="1">
    <citation type="submission" date="2019-06" db="EMBL/GenBank/DDBJ databases">
        <title>Sequencing the genomes of 1000 actinobacteria strains.</title>
        <authorList>
            <person name="Klenk H.-P."/>
        </authorList>
    </citation>
    <scope>NUCLEOTIDE SEQUENCE [LARGE SCALE GENOMIC DNA]</scope>
    <source>
        <strain evidence="11 12">DSM 43186</strain>
    </source>
</reference>
<keyword evidence="6 8" id="KW-0472">Membrane</keyword>
<evidence type="ECO:0000259" key="9">
    <source>
        <dbReference type="PROSITE" id="PS50893"/>
    </source>
</evidence>
<feature type="domain" description="ABC transporter" evidence="9">
    <location>
        <begin position="355"/>
        <end position="588"/>
    </location>
</feature>
<keyword evidence="2 8" id="KW-0812">Transmembrane</keyword>
<evidence type="ECO:0000256" key="6">
    <source>
        <dbReference type="ARBA" id="ARBA00023136"/>
    </source>
</evidence>
<comment type="subcellular location">
    <subcellularLocation>
        <location evidence="1">Cell membrane</location>
        <topology evidence="1">Multi-pass membrane protein</topology>
    </subcellularLocation>
</comment>
<evidence type="ECO:0000256" key="4">
    <source>
        <dbReference type="ARBA" id="ARBA00022840"/>
    </source>
</evidence>
<dbReference type="Proteomes" id="UP000319213">
    <property type="component" value="Unassembled WGS sequence"/>
</dbReference>
<name>A0A543IUV2_9ACTN</name>
<evidence type="ECO:0000256" key="8">
    <source>
        <dbReference type="SAM" id="Phobius"/>
    </source>
</evidence>
<dbReference type="InterPro" id="IPR003593">
    <property type="entry name" value="AAA+_ATPase"/>
</dbReference>